<dbReference type="Proteomes" id="UP001187343">
    <property type="component" value="Unassembled WGS sequence"/>
</dbReference>
<gene>
    <name evidence="1" type="ORF">Q8A67_024145</name>
</gene>
<evidence type="ECO:0000313" key="2">
    <source>
        <dbReference type="Proteomes" id="UP001187343"/>
    </source>
</evidence>
<sequence length="193" mass="21201">MSLCIRTKAVLERDFRDGCLGRLCPNDEGSMSLDDTTLKAGIQAKPPQGWAIGGIFSVVHGAVGSPSGHCLLTAHHLDRLWASWGFSGSEKVRSSLYPVGIPLKGSQLKDVLRPSRLGCVDFEFALEMWRKPFPSPQDCYTTVSLIFVQGEMTEKASRRNPDKDGPFDCFSNELQTATERDLKGGRHSPEAAF</sequence>
<protein>
    <submittedName>
        <fullName evidence="1">Uncharacterized protein</fullName>
    </submittedName>
</protein>
<dbReference type="AlphaFoldDB" id="A0AA88PC11"/>
<comment type="caution">
    <text evidence="1">The sequence shown here is derived from an EMBL/GenBank/DDBJ whole genome shotgun (WGS) entry which is preliminary data.</text>
</comment>
<reference evidence="1" key="1">
    <citation type="submission" date="2023-08" db="EMBL/GenBank/DDBJ databases">
        <title>Chromosome-level Genome Assembly of mud carp (Cirrhinus molitorella).</title>
        <authorList>
            <person name="Liu H."/>
        </authorList>
    </citation>
    <scope>NUCLEOTIDE SEQUENCE</scope>
    <source>
        <strain evidence="1">Prfri</strain>
        <tissue evidence="1">Muscle</tissue>
    </source>
</reference>
<name>A0AA88PC11_9TELE</name>
<proteinExistence type="predicted"/>
<dbReference type="EMBL" id="JAUYZG010000024">
    <property type="protein sequence ID" value="KAK2869753.1"/>
    <property type="molecule type" value="Genomic_DNA"/>
</dbReference>
<organism evidence="1 2">
    <name type="scientific">Cirrhinus molitorella</name>
    <name type="common">mud carp</name>
    <dbReference type="NCBI Taxonomy" id="172907"/>
    <lineage>
        <taxon>Eukaryota</taxon>
        <taxon>Metazoa</taxon>
        <taxon>Chordata</taxon>
        <taxon>Craniata</taxon>
        <taxon>Vertebrata</taxon>
        <taxon>Euteleostomi</taxon>
        <taxon>Actinopterygii</taxon>
        <taxon>Neopterygii</taxon>
        <taxon>Teleostei</taxon>
        <taxon>Ostariophysi</taxon>
        <taxon>Cypriniformes</taxon>
        <taxon>Cyprinidae</taxon>
        <taxon>Labeoninae</taxon>
        <taxon>Labeonini</taxon>
        <taxon>Cirrhinus</taxon>
    </lineage>
</organism>
<accession>A0AA88PC11</accession>
<keyword evidence="2" id="KW-1185">Reference proteome</keyword>
<evidence type="ECO:0000313" key="1">
    <source>
        <dbReference type="EMBL" id="KAK2869753.1"/>
    </source>
</evidence>